<reference evidence="5 6" key="1">
    <citation type="submission" date="2017-03" db="EMBL/GenBank/DDBJ databases">
        <authorList>
            <person name="Afonso C.L."/>
            <person name="Miller P.J."/>
            <person name="Scott M.A."/>
            <person name="Spackman E."/>
            <person name="Goraichik I."/>
            <person name="Dimitrov K.M."/>
            <person name="Suarez D.L."/>
            <person name="Swayne D.E."/>
        </authorList>
    </citation>
    <scope>NUCLEOTIDE SEQUENCE [LARGE SCALE GENOMIC DNA]</scope>
    <source>
        <strain evidence="5 6">CNRZ 918</strain>
    </source>
</reference>
<evidence type="ECO:0000313" key="5">
    <source>
        <dbReference type="EMBL" id="SMX73484.1"/>
    </source>
</evidence>
<keyword evidence="2" id="KW-0680">Restriction system</keyword>
<organism evidence="5 6">
    <name type="scientific">Brevibacterium antiquum CNRZ 918</name>
    <dbReference type="NCBI Taxonomy" id="1255637"/>
    <lineage>
        <taxon>Bacteria</taxon>
        <taxon>Bacillati</taxon>
        <taxon>Actinomycetota</taxon>
        <taxon>Actinomycetes</taxon>
        <taxon>Micrococcales</taxon>
        <taxon>Brevibacteriaceae</taxon>
        <taxon>Brevibacterium</taxon>
    </lineage>
</organism>
<sequence length="388" mass="42903">MSEMSDLLFRDIGELFDGPHATPKRIDEGPYFLNISSLDAGRLDLSQSDHVSDEEFKKWTRRVTPQEDDLLFSYETRLGEAALMPGGVAACLGRRMALLRPDRERIVPRFLLYYYLSPHFQDLIQQRQIQGATVPRIGLATMGEWPISIPSLENQRAISDVLGALDDKIAANERVSSTLDNLIRFEYLSLKGEPVPLGGLAKNVRDQVKPEVVDGEAIYLGLEHLPREHFWVTGHGNTSEITSAKSRFEEGDVLFGKLRPYFHKVVSAPFGGVCSTDVLVIRAMESDLAGLILAAVGSKETVAAAVSSSEGTRMPRTSWKDLSDTSIRWPGRSVAESFSHEVQRRADLAAKLGAESRALARARDELLPLLMSGKITVKDAEKVVSDVV</sequence>
<evidence type="ECO:0000256" key="1">
    <source>
        <dbReference type="ARBA" id="ARBA00010923"/>
    </source>
</evidence>
<evidence type="ECO:0000259" key="4">
    <source>
        <dbReference type="Pfam" id="PF01420"/>
    </source>
</evidence>
<dbReference type="SUPFAM" id="SSF116734">
    <property type="entry name" value="DNA methylase specificity domain"/>
    <property type="match status" value="2"/>
</dbReference>
<dbReference type="InterPro" id="IPR044946">
    <property type="entry name" value="Restrct_endonuc_typeI_TRD_sf"/>
</dbReference>
<feature type="domain" description="Type I restriction modification DNA specificity" evidence="4">
    <location>
        <begin position="64"/>
        <end position="176"/>
    </location>
</feature>
<dbReference type="GO" id="GO:0009035">
    <property type="term" value="F:type I site-specific deoxyribonuclease activity"/>
    <property type="evidence" value="ECO:0007669"/>
    <property type="project" value="UniProtKB-EC"/>
</dbReference>
<keyword evidence="5" id="KW-0378">Hydrolase</keyword>
<proteinExistence type="inferred from homology"/>
<comment type="similarity">
    <text evidence="1">Belongs to the type-I restriction system S methylase family.</text>
</comment>
<dbReference type="GO" id="GO:0009307">
    <property type="term" value="P:DNA restriction-modification system"/>
    <property type="evidence" value="ECO:0007669"/>
    <property type="project" value="UniProtKB-KW"/>
</dbReference>
<name>A0A2H1IEC5_9MICO</name>
<dbReference type="AlphaFoldDB" id="A0A2H1IEC5"/>
<dbReference type="RefSeq" id="WP_208618008.1">
    <property type="nucleotide sequence ID" value="NZ_FXZD01000002.1"/>
</dbReference>
<evidence type="ECO:0000313" key="6">
    <source>
        <dbReference type="Proteomes" id="UP000234433"/>
    </source>
</evidence>
<dbReference type="EMBL" id="FXZD01000002">
    <property type="protein sequence ID" value="SMX73484.1"/>
    <property type="molecule type" value="Genomic_DNA"/>
</dbReference>
<accession>A0A2H1IEC5</accession>
<dbReference type="GO" id="GO:0003677">
    <property type="term" value="F:DNA binding"/>
    <property type="evidence" value="ECO:0007669"/>
    <property type="project" value="UniProtKB-KW"/>
</dbReference>
<dbReference type="Pfam" id="PF01420">
    <property type="entry name" value="Methylase_S"/>
    <property type="match status" value="1"/>
</dbReference>
<keyword evidence="3" id="KW-0238">DNA-binding</keyword>
<protein>
    <submittedName>
        <fullName evidence="5">Type I restriction enzyme, S subunit</fullName>
        <ecNumber evidence="5">3.1.21.3</ecNumber>
    </submittedName>
</protein>
<dbReference type="Gene3D" id="3.90.220.20">
    <property type="entry name" value="DNA methylase specificity domains"/>
    <property type="match status" value="2"/>
</dbReference>
<dbReference type="InterPro" id="IPR000055">
    <property type="entry name" value="Restrct_endonuc_typeI_TRD"/>
</dbReference>
<dbReference type="PANTHER" id="PTHR30408:SF12">
    <property type="entry name" value="TYPE I RESTRICTION ENZYME MJAVIII SPECIFICITY SUBUNIT"/>
    <property type="match status" value="1"/>
</dbReference>
<evidence type="ECO:0000256" key="3">
    <source>
        <dbReference type="ARBA" id="ARBA00023125"/>
    </source>
</evidence>
<evidence type="ECO:0000256" key="2">
    <source>
        <dbReference type="ARBA" id="ARBA00022747"/>
    </source>
</evidence>
<dbReference type="EC" id="3.1.21.3" evidence="5"/>
<gene>
    <name evidence="5" type="ORF">BANT918_00893</name>
</gene>
<dbReference type="InterPro" id="IPR052021">
    <property type="entry name" value="Type-I_RS_S_subunit"/>
</dbReference>
<dbReference type="PANTHER" id="PTHR30408">
    <property type="entry name" value="TYPE-1 RESTRICTION ENZYME ECOKI SPECIFICITY PROTEIN"/>
    <property type="match status" value="1"/>
</dbReference>
<dbReference type="Proteomes" id="UP000234433">
    <property type="component" value="Unassembled WGS sequence"/>
</dbReference>